<keyword evidence="4" id="KW-1185">Reference proteome</keyword>
<name>A0A2K9NPF2_BACTC</name>
<dbReference type="InterPro" id="IPR036291">
    <property type="entry name" value="NAD(P)-bd_dom_sf"/>
</dbReference>
<dbReference type="KEGG" id="bsto:C0V70_04480"/>
<dbReference type="PRINTS" id="PR00080">
    <property type="entry name" value="SDRFAMILY"/>
</dbReference>
<dbReference type="PANTHER" id="PTHR43669">
    <property type="entry name" value="5-KETO-D-GLUCONATE 5-REDUCTASE"/>
    <property type="match status" value="1"/>
</dbReference>
<dbReference type="PANTHER" id="PTHR43669:SF3">
    <property type="entry name" value="ALCOHOL DEHYDROGENASE, PUTATIVE (AFU_ORTHOLOGUE AFUA_3G03445)-RELATED"/>
    <property type="match status" value="1"/>
</dbReference>
<dbReference type="Pfam" id="PF13561">
    <property type="entry name" value="adh_short_C2"/>
    <property type="match status" value="1"/>
</dbReference>
<evidence type="ECO:0000313" key="3">
    <source>
        <dbReference type="EMBL" id="AUN97378.1"/>
    </source>
</evidence>
<accession>A0A2K9NPF2</accession>
<dbReference type="EMBL" id="CP025704">
    <property type="protein sequence ID" value="AUN97378.1"/>
    <property type="molecule type" value="Genomic_DNA"/>
</dbReference>
<dbReference type="PRINTS" id="PR00081">
    <property type="entry name" value="GDHRDH"/>
</dbReference>
<dbReference type="AlphaFoldDB" id="A0A2K9NPF2"/>
<reference evidence="3 4" key="1">
    <citation type="submission" date="2018-01" db="EMBL/GenBank/DDBJ databases">
        <title>Complete genome sequence of Bacteriovorax stolpii DSM12778.</title>
        <authorList>
            <person name="Tang B."/>
            <person name="Chang J."/>
        </authorList>
    </citation>
    <scope>NUCLEOTIDE SEQUENCE [LARGE SCALE GENOMIC DNA]</scope>
    <source>
        <strain evidence="3 4">DSM 12778</strain>
    </source>
</reference>
<organism evidence="3 4">
    <name type="scientific">Bacteriovorax stolpii</name>
    <name type="common">Bdellovibrio stolpii</name>
    <dbReference type="NCBI Taxonomy" id="960"/>
    <lineage>
        <taxon>Bacteria</taxon>
        <taxon>Pseudomonadati</taxon>
        <taxon>Bdellovibrionota</taxon>
        <taxon>Bacteriovoracia</taxon>
        <taxon>Bacteriovoracales</taxon>
        <taxon>Bacteriovoracaceae</taxon>
        <taxon>Bacteriovorax</taxon>
    </lineage>
</organism>
<dbReference type="FunFam" id="3.40.50.720:FF:000084">
    <property type="entry name" value="Short-chain dehydrogenase reductase"/>
    <property type="match status" value="1"/>
</dbReference>
<dbReference type="RefSeq" id="WP_102242673.1">
    <property type="nucleotide sequence ID" value="NZ_CP025704.1"/>
</dbReference>
<comment type="similarity">
    <text evidence="1">Belongs to the short-chain dehydrogenases/reductases (SDR) family.</text>
</comment>
<protein>
    <submittedName>
        <fullName evidence="3">Uncharacterized protein</fullName>
    </submittedName>
</protein>
<evidence type="ECO:0000256" key="1">
    <source>
        <dbReference type="ARBA" id="ARBA00006484"/>
    </source>
</evidence>
<dbReference type="OrthoDB" id="9797020at2"/>
<dbReference type="SUPFAM" id="SSF51735">
    <property type="entry name" value="NAD(P)-binding Rossmann-fold domains"/>
    <property type="match status" value="1"/>
</dbReference>
<keyword evidence="2" id="KW-0560">Oxidoreductase</keyword>
<dbReference type="GO" id="GO:0016491">
    <property type="term" value="F:oxidoreductase activity"/>
    <property type="evidence" value="ECO:0007669"/>
    <property type="project" value="UniProtKB-KW"/>
</dbReference>
<dbReference type="InterPro" id="IPR002347">
    <property type="entry name" value="SDR_fam"/>
</dbReference>
<dbReference type="Gene3D" id="3.40.50.720">
    <property type="entry name" value="NAD(P)-binding Rossmann-like Domain"/>
    <property type="match status" value="1"/>
</dbReference>
<proteinExistence type="inferred from homology"/>
<gene>
    <name evidence="3" type="ORF">C0V70_04480</name>
</gene>
<sequence length="245" mass="26129">MSKLANKIALVTGGNSGIGLATAKLFKEQGAQVVITARSNETFEKAKQEYGAQFDVVQADVSKIADIERLFAHIKTKYGKFDILFANAGIAGFSPTLEVTPEYFDNQFNTNVKGLYFTVARAIPLLNKGSSVVLTASVVASKGFAGSSVYSATKAAVRNFARSWTAEFPVEDIRFNVLSPGPIQTPIFDKMGLPQEGQDHLGGSTPIKRLGKAEEMAKAALFLASDDSSYVVGAELMADGGFGQI</sequence>
<dbReference type="Proteomes" id="UP000235584">
    <property type="component" value="Chromosome"/>
</dbReference>
<evidence type="ECO:0000256" key="2">
    <source>
        <dbReference type="ARBA" id="ARBA00023002"/>
    </source>
</evidence>
<dbReference type="CDD" id="cd05233">
    <property type="entry name" value="SDR_c"/>
    <property type="match status" value="1"/>
</dbReference>
<evidence type="ECO:0000313" key="4">
    <source>
        <dbReference type="Proteomes" id="UP000235584"/>
    </source>
</evidence>